<gene>
    <name evidence="1" type="ORF">AZH43_16795</name>
</gene>
<reference evidence="1 2" key="1">
    <citation type="submission" date="2016-03" db="EMBL/GenBank/DDBJ databases">
        <title>Acinetobacter genomospecies 28 strain ANC 4149.</title>
        <authorList>
            <person name="Radolfova-Krizova L."/>
            <person name="Nemec A."/>
        </authorList>
    </citation>
    <scope>NUCLEOTIDE SEQUENCE [LARGE SCALE GENOMIC DNA]</scope>
    <source>
        <strain evidence="1 2">ANC 4149</strain>
    </source>
</reference>
<organism evidence="1 2">
    <name type="scientific">Acinetobacter pragensis</name>
    <dbReference type="NCBI Taxonomy" id="1806892"/>
    <lineage>
        <taxon>Bacteria</taxon>
        <taxon>Pseudomonadati</taxon>
        <taxon>Pseudomonadota</taxon>
        <taxon>Gammaproteobacteria</taxon>
        <taxon>Moraxellales</taxon>
        <taxon>Moraxellaceae</taxon>
        <taxon>Acinetobacter</taxon>
    </lineage>
</organism>
<proteinExistence type="predicted"/>
<dbReference type="Proteomes" id="UP000076276">
    <property type="component" value="Unassembled WGS sequence"/>
</dbReference>
<name>A0A151XZ99_9GAMM</name>
<comment type="caution">
    <text evidence="1">The sequence shown here is derived from an EMBL/GenBank/DDBJ whole genome shotgun (WGS) entry which is preliminary data.</text>
</comment>
<accession>A0A151XZ99</accession>
<evidence type="ECO:0000313" key="1">
    <source>
        <dbReference type="EMBL" id="KYQ70939.1"/>
    </source>
</evidence>
<dbReference type="EMBL" id="LUAW01000038">
    <property type="protein sequence ID" value="KYQ70939.1"/>
    <property type="molecule type" value="Genomic_DNA"/>
</dbReference>
<keyword evidence="2" id="KW-1185">Reference proteome</keyword>
<sequence>MDLKALLYPINMSDSQFHFKNKKQVLLGQNPNFKLNCKLSDSRNFLWNKTVSVQTADRIFQCIFCKNRNGILHKKSTGFAQCFNFAFNKESDYLYTVLNC</sequence>
<protein>
    <submittedName>
        <fullName evidence="1">Uncharacterized protein</fullName>
    </submittedName>
</protein>
<dbReference type="AlphaFoldDB" id="A0A151XZ99"/>
<dbReference type="STRING" id="1806892.AZH43_16795"/>
<evidence type="ECO:0000313" key="2">
    <source>
        <dbReference type="Proteomes" id="UP000076276"/>
    </source>
</evidence>